<evidence type="ECO:0000256" key="7">
    <source>
        <dbReference type="SAM" id="MobiDB-lite"/>
    </source>
</evidence>
<evidence type="ECO:0000256" key="1">
    <source>
        <dbReference type="ARBA" id="ARBA00005251"/>
    </source>
</evidence>
<evidence type="ECO:0000256" key="4">
    <source>
        <dbReference type="ARBA" id="ARBA00035259"/>
    </source>
</evidence>
<organism evidence="8 9">
    <name type="scientific">Candidatus Berkelbacteria bacterium Gr01-1014_85</name>
    <dbReference type="NCBI Taxonomy" id="2017150"/>
    <lineage>
        <taxon>Bacteria</taxon>
        <taxon>Candidatus Berkelbacteria</taxon>
    </lineage>
</organism>
<dbReference type="FunFam" id="3.30.230.10:FF:000001">
    <property type="entry name" value="30S ribosomal protein S9"/>
    <property type="match status" value="1"/>
</dbReference>
<evidence type="ECO:0000256" key="2">
    <source>
        <dbReference type="ARBA" id="ARBA00022980"/>
    </source>
</evidence>
<evidence type="ECO:0000256" key="6">
    <source>
        <dbReference type="RuleBase" id="RU003815"/>
    </source>
</evidence>
<dbReference type="InterPro" id="IPR023035">
    <property type="entry name" value="Ribosomal_uS9_bac/plastid"/>
</dbReference>
<dbReference type="GO" id="GO:0022627">
    <property type="term" value="C:cytosolic small ribosomal subunit"/>
    <property type="evidence" value="ECO:0007669"/>
    <property type="project" value="TreeGrafter"/>
</dbReference>
<dbReference type="GO" id="GO:0003735">
    <property type="term" value="F:structural constituent of ribosome"/>
    <property type="evidence" value="ECO:0007669"/>
    <property type="project" value="InterPro"/>
</dbReference>
<evidence type="ECO:0000313" key="9">
    <source>
        <dbReference type="Proteomes" id="UP000316253"/>
    </source>
</evidence>
<feature type="compositionally biased region" description="Basic residues" evidence="7">
    <location>
        <begin position="105"/>
        <end position="124"/>
    </location>
</feature>
<dbReference type="AlphaFoldDB" id="A0A554JAW6"/>
<name>A0A554JAW6_9BACT</name>
<dbReference type="GO" id="GO:0003723">
    <property type="term" value="F:RNA binding"/>
    <property type="evidence" value="ECO:0007669"/>
    <property type="project" value="TreeGrafter"/>
</dbReference>
<dbReference type="InterPro" id="IPR000754">
    <property type="entry name" value="Ribosomal_uS9"/>
</dbReference>
<protein>
    <recommendedName>
        <fullName evidence="4 5">Small ribosomal subunit protein uS9</fullName>
    </recommendedName>
</protein>
<dbReference type="GO" id="GO:0006412">
    <property type="term" value="P:translation"/>
    <property type="evidence" value="ECO:0007669"/>
    <property type="project" value="UniProtKB-UniRule"/>
</dbReference>
<dbReference type="InterPro" id="IPR020568">
    <property type="entry name" value="Ribosomal_Su5_D2-typ_SF"/>
</dbReference>
<proteinExistence type="inferred from homology"/>
<gene>
    <name evidence="5" type="primary">rpsI</name>
    <name evidence="8" type="ORF">CEO22_464</name>
</gene>
<dbReference type="InterPro" id="IPR014721">
    <property type="entry name" value="Ribsml_uS5_D2-typ_fold_subgr"/>
</dbReference>
<feature type="region of interest" description="Disordered" evidence="7">
    <location>
        <begin position="99"/>
        <end position="124"/>
    </location>
</feature>
<comment type="similarity">
    <text evidence="1 5 6">Belongs to the universal ribosomal protein uS9 family.</text>
</comment>
<reference evidence="8 9" key="1">
    <citation type="submission" date="2017-08" db="EMBL/GenBank/DDBJ databases">
        <title>Mechanisms for carbon and nitrogen cycling indicate functional differentiation within the Candidate Phyla Radiation.</title>
        <authorList>
            <person name="Danczak R.E."/>
            <person name="Johnston M.D."/>
            <person name="Kenah C."/>
            <person name="Slattery M."/>
            <person name="Wrighton K.C."/>
            <person name="Wilkins M.J."/>
        </authorList>
    </citation>
    <scope>NUCLEOTIDE SEQUENCE [LARGE SCALE GENOMIC DNA]</scope>
    <source>
        <strain evidence="8">Gr01-1014_85</strain>
    </source>
</reference>
<sequence>MDQQKYFFGLGRRKTATARVRLVPGNGALIINEKPVEPNKFIDVPLVLVGQAGKFDIHAHVNGGGMVSQIEAIRLGVSRALIELDANVRSSLRKNGLLTRDPRIKERKKPGLKGARRAPQWAKR</sequence>
<dbReference type="PANTHER" id="PTHR21569:SF1">
    <property type="entry name" value="SMALL RIBOSOMAL SUBUNIT PROTEIN US9M"/>
    <property type="match status" value="1"/>
</dbReference>
<dbReference type="NCBIfam" id="NF001099">
    <property type="entry name" value="PRK00132.1"/>
    <property type="match status" value="1"/>
</dbReference>
<dbReference type="Pfam" id="PF00380">
    <property type="entry name" value="Ribosomal_S9"/>
    <property type="match status" value="1"/>
</dbReference>
<accession>A0A554JAW6</accession>
<dbReference type="HAMAP" id="MF_00532_B">
    <property type="entry name" value="Ribosomal_uS9_B"/>
    <property type="match status" value="1"/>
</dbReference>
<dbReference type="EMBL" id="VMFD01000041">
    <property type="protein sequence ID" value="TSC65472.1"/>
    <property type="molecule type" value="Genomic_DNA"/>
</dbReference>
<evidence type="ECO:0000313" key="8">
    <source>
        <dbReference type="EMBL" id="TSC65472.1"/>
    </source>
</evidence>
<evidence type="ECO:0000256" key="5">
    <source>
        <dbReference type="HAMAP-Rule" id="MF_00532"/>
    </source>
</evidence>
<dbReference type="Gene3D" id="3.30.230.10">
    <property type="match status" value="1"/>
</dbReference>
<evidence type="ECO:0000256" key="3">
    <source>
        <dbReference type="ARBA" id="ARBA00023274"/>
    </source>
</evidence>
<dbReference type="PANTHER" id="PTHR21569">
    <property type="entry name" value="RIBOSOMAL PROTEIN S9"/>
    <property type="match status" value="1"/>
</dbReference>
<keyword evidence="2 5" id="KW-0689">Ribosomal protein</keyword>
<dbReference type="SUPFAM" id="SSF54211">
    <property type="entry name" value="Ribosomal protein S5 domain 2-like"/>
    <property type="match status" value="1"/>
</dbReference>
<dbReference type="Proteomes" id="UP000316253">
    <property type="component" value="Unassembled WGS sequence"/>
</dbReference>
<keyword evidence="3 5" id="KW-0687">Ribonucleoprotein</keyword>
<dbReference type="InterPro" id="IPR020574">
    <property type="entry name" value="Ribosomal_uS9_CS"/>
</dbReference>
<dbReference type="PROSITE" id="PS00360">
    <property type="entry name" value="RIBOSOMAL_S9"/>
    <property type="match status" value="1"/>
</dbReference>
<comment type="caution">
    <text evidence="8">The sequence shown here is derived from an EMBL/GenBank/DDBJ whole genome shotgun (WGS) entry which is preliminary data.</text>
</comment>